<evidence type="ECO:0000313" key="1">
    <source>
        <dbReference type="EMBL" id="GBP69444.1"/>
    </source>
</evidence>
<evidence type="ECO:0000313" key="2">
    <source>
        <dbReference type="Proteomes" id="UP000299102"/>
    </source>
</evidence>
<dbReference type="AlphaFoldDB" id="A0A4C1Y391"/>
<protein>
    <submittedName>
        <fullName evidence="1">Uncharacterized protein</fullName>
    </submittedName>
</protein>
<keyword evidence="2" id="KW-1185">Reference proteome</keyword>
<gene>
    <name evidence="1" type="ORF">EVAR_48801_1</name>
</gene>
<accession>A0A4C1Y391</accession>
<comment type="caution">
    <text evidence="1">The sequence shown here is derived from an EMBL/GenBank/DDBJ whole genome shotgun (WGS) entry which is preliminary data.</text>
</comment>
<dbReference type="EMBL" id="BGZK01001041">
    <property type="protein sequence ID" value="GBP69444.1"/>
    <property type="molecule type" value="Genomic_DNA"/>
</dbReference>
<sequence length="119" mass="13572">MIRERTYTPNFPSSWRKESRMKFQKVGLVKESCINPWKYLFHLKVKGGSTLGRCPEVIDAVAQALPVLCRVKPLTTRNLRFSHCPFVNVLDSDASNDHVFSSPTGRVLDASLFITRITF</sequence>
<organism evidence="1 2">
    <name type="scientific">Eumeta variegata</name>
    <name type="common">Bagworm moth</name>
    <name type="synonym">Eumeta japonica</name>
    <dbReference type="NCBI Taxonomy" id="151549"/>
    <lineage>
        <taxon>Eukaryota</taxon>
        <taxon>Metazoa</taxon>
        <taxon>Ecdysozoa</taxon>
        <taxon>Arthropoda</taxon>
        <taxon>Hexapoda</taxon>
        <taxon>Insecta</taxon>
        <taxon>Pterygota</taxon>
        <taxon>Neoptera</taxon>
        <taxon>Endopterygota</taxon>
        <taxon>Lepidoptera</taxon>
        <taxon>Glossata</taxon>
        <taxon>Ditrysia</taxon>
        <taxon>Tineoidea</taxon>
        <taxon>Psychidae</taxon>
        <taxon>Oiketicinae</taxon>
        <taxon>Eumeta</taxon>
    </lineage>
</organism>
<reference evidence="1 2" key="1">
    <citation type="journal article" date="2019" name="Commun. Biol.">
        <title>The bagworm genome reveals a unique fibroin gene that provides high tensile strength.</title>
        <authorList>
            <person name="Kono N."/>
            <person name="Nakamura H."/>
            <person name="Ohtoshi R."/>
            <person name="Tomita M."/>
            <person name="Numata K."/>
            <person name="Arakawa K."/>
        </authorList>
    </citation>
    <scope>NUCLEOTIDE SEQUENCE [LARGE SCALE GENOMIC DNA]</scope>
</reference>
<name>A0A4C1Y391_EUMVA</name>
<dbReference type="Proteomes" id="UP000299102">
    <property type="component" value="Unassembled WGS sequence"/>
</dbReference>
<proteinExistence type="predicted"/>